<keyword evidence="2" id="KW-1185">Reference proteome</keyword>
<gene>
    <name evidence="1" type="ORF">BU23DRAFT_579345</name>
</gene>
<dbReference type="AlphaFoldDB" id="A0A6A5VK49"/>
<protein>
    <submittedName>
        <fullName evidence="1">Uncharacterized protein</fullName>
    </submittedName>
</protein>
<dbReference type="Proteomes" id="UP000800036">
    <property type="component" value="Unassembled WGS sequence"/>
</dbReference>
<dbReference type="OrthoDB" id="3774546at2759"/>
<name>A0A6A5VK49_9PLEO</name>
<evidence type="ECO:0000313" key="1">
    <source>
        <dbReference type="EMBL" id="KAF1975366.1"/>
    </source>
</evidence>
<dbReference type="EMBL" id="ML976671">
    <property type="protein sequence ID" value="KAF1975366.1"/>
    <property type="molecule type" value="Genomic_DNA"/>
</dbReference>
<accession>A0A6A5VK49</accession>
<reference evidence="1" key="1">
    <citation type="journal article" date="2020" name="Stud. Mycol.">
        <title>101 Dothideomycetes genomes: a test case for predicting lifestyles and emergence of pathogens.</title>
        <authorList>
            <person name="Haridas S."/>
            <person name="Albert R."/>
            <person name="Binder M."/>
            <person name="Bloem J."/>
            <person name="Labutti K."/>
            <person name="Salamov A."/>
            <person name="Andreopoulos B."/>
            <person name="Baker S."/>
            <person name="Barry K."/>
            <person name="Bills G."/>
            <person name="Bluhm B."/>
            <person name="Cannon C."/>
            <person name="Castanera R."/>
            <person name="Culley D."/>
            <person name="Daum C."/>
            <person name="Ezra D."/>
            <person name="Gonzalez J."/>
            <person name="Henrissat B."/>
            <person name="Kuo A."/>
            <person name="Liang C."/>
            <person name="Lipzen A."/>
            <person name="Lutzoni F."/>
            <person name="Magnuson J."/>
            <person name="Mondo S."/>
            <person name="Nolan M."/>
            <person name="Ohm R."/>
            <person name="Pangilinan J."/>
            <person name="Park H.-J."/>
            <person name="Ramirez L."/>
            <person name="Alfaro M."/>
            <person name="Sun H."/>
            <person name="Tritt A."/>
            <person name="Yoshinaga Y."/>
            <person name="Zwiers L.-H."/>
            <person name="Turgeon B."/>
            <person name="Goodwin S."/>
            <person name="Spatafora J."/>
            <person name="Crous P."/>
            <person name="Grigoriev I."/>
        </authorList>
    </citation>
    <scope>NUCLEOTIDE SEQUENCE</scope>
    <source>
        <strain evidence="1">CBS 107.79</strain>
    </source>
</reference>
<sequence length="116" mass="13218">MLVNKSIDVNNTFTICGNIIHYSLTKCKRVTRSVLASKIYGIIIIERLSLPAVPLVIYTDLYSLYECLVKLRTTKEKRLIINIIALRHEDNPADAFTKALPNRALERFVNSNKVIV</sequence>
<evidence type="ECO:0000313" key="2">
    <source>
        <dbReference type="Proteomes" id="UP000800036"/>
    </source>
</evidence>
<organism evidence="1 2">
    <name type="scientific">Bimuria novae-zelandiae CBS 107.79</name>
    <dbReference type="NCBI Taxonomy" id="1447943"/>
    <lineage>
        <taxon>Eukaryota</taxon>
        <taxon>Fungi</taxon>
        <taxon>Dikarya</taxon>
        <taxon>Ascomycota</taxon>
        <taxon>Pezizomycotina</taxon>
        <taxon>Dothideomycetes</taxon>
        <taxon>Pleosporomycetidae</taxon>
        <taxon>Pleosporales</taxon>
        <taxon>Massarineae</taxon>
        <taxon>Didymosphaeriaceae</taxon>
        <taxon>Bimuria</taxon>
    </lineage>
</organism>
<proteinExistence type="predicted"/>